<keyword evidence="3" id="KW-0378">Hydrolase</keyword>
<dbReference type="Pfam" id="PF05193">
    <property type="entry name" value="Peptidase_M16_C"/>
    <property type="match status" value="2"/>
</dbReference>
<dbReference type="RefSeq" id="WP_133683002.1">
    <property type="nucleotide sequence ID" value="NZ_SNZP01000014.1"/>
</dbReference>
<feature type="domain" description="Peptidase M16 C-terminal" evidence="7">
    <location>
        <begin position="637"/>
        <end position="795"/>
    </location>
</feature>
<evidence type="ECO:0000256" key="1">
    <source>
        <dbReference type="ARBA" id="ARBA00007261"/>
    </source>
</evidence>
<dbReference type="GO" id="GO:0008237">
    <property type="term" value="F:metallopeptidase activity"/>
    <property type="evidence" value="ECO:0007669"/>
    <property type="project" value="UniProtKB-KW"/>
</dbReference>
<organism evidence="8 9">
    <name type="scientific">Paludibacterium purpuratum</name>
    <dbReference type="NCBI Taxonomy" id="1144873"/>
    <lineage>
        <taxon>Bacteria</taxon>
        <taxon>Pseudomonadati</taxon>
        <taxon>Pseudomonadota</taxon>
        <taxon>Betaproteobacteria</taxon>
        <taxon>Neisseriales</taxon>
        <taxon>Chromobacteriaceae</taxon>
        <taxon>Paludibacterium</taxon>
    </lineage>
</organism>
<comment type="caution">
    <text evidence="8">The sequence shown here is derived from an EMBL/GenBank/DDBJ whole genome shotgun (WGS) entry which is preliminary data.</text>
</comment>
<gene>
    <name evidence="8" type="ORF">DFP86_11433</name>
</gene>
<accession>A0A4R7AZM7</accession>
<feature type="domain" description="Peptidase M16 C-terminal" evidence="7">
    <location>
        <begin position="197"/>
        <end position="298"/>
    </location>
</feature>
<dbReference type="GO" id="GO:0006508">
    <property type="term" value="P:proteolysis"/>
    <property type="evidence" value="ECO:0007669"/>
    <property type="project" value="UniProtKB-KW"/>
</dbReference>
<dbReference type="GO" id="GO:0046872">
    <property type="term" value="F:metal ion binding"/>
    <property type="evidence" value="ECO:0007669"/>
    <property type="project" value="InterPro"/>
</dbReference>
<protein>
    <submittedName>
        <fullName evidence="8">Zinc protease</fullName>
    </submittedName>
</protein>
<evidence type="ECO:0000259" key="7">
    <source>
        <dbReference type="Pfam" id="PF05193"/>
    </source>
</evidence>
<evidence type="ECO:0000256" key="2">
    <source>
        <dbReference type="ARBA" id="ARBA00022670"/>
    </source>
</evidence>
<evidence type="ECO:0000256" key="5">
    <source>
        <dbReference type="ARBA" id="ARBA00023049"/>
    </source>
</evidence>
<dbReference type="OrthoDB" id="9811314at2"/>
<evidence type="ECO:0000313" key="8">
    <source>
        <dbReference type="EMBL" id="TDR73272.1"/>
    </source>
</evidence>
<evidence type="ECO:0000256" key="3">
    <source>
        <dbReference type="ARBA" id="ARBA00022801"/>
    </source>
</evidence>
<evidence type="ECO:0000259" key="6">
    <source>
        <dbReference type="Pfam" id="PF00675"/>
    </source>
</evidence>
<dbReference type="Pfam" id="PF00675">
    <property type="entry name" value="Peptidase_M16"/>
    <property type="match status" value="1"/>
</dbReference>
<evidence type="ECO:0000256" key="4">
    <source>
        <dbReference type="ARBA" id="ARBA00022833"/>
    </source>
</evidence>
<dbReference type="AlphaFoldDB" id="A0A4R7AZM7"/>
<dbReference type="InterPro" id="IPR007863">
    <property type="entry name" value="Peptidase_M16_C"/>
</dbReference>
<evidence type="ECO:0000313" key="9">
    <source>
        <dbReference type="Proteomes" id="UP000295611"/>
    </source>
</evidence>
<dbReference type="EMBL" id="SNZP01000014">
    <property type="protein sequence ID" value="TDR73272.1"/>
    <property type="molecule type" value="Genomic_DNA"/>
</dbReference>
<feature type="domain" description="Peptidase M16 N-terminal" evidence="6">
    <location>
        <begin position="48"/>
        <end position="187"/>
    </location>
</feature>
<dbReference type="Proteomes" id="UP000295611">
    <property type="component" value="Unassembled WGS sequence"/>
</dbReference>
<keyword evidence="2 8" id="KW-0645">Protease</keyword>
<comment type="similarity">
    <text evidence="1">Belongs to the peptidase M16 family.</text>
</comment>
<proteinExistence type="inferred from homology"/>
<keyword evidence="4" id="KW-0862">Zinc</keyword>
<dbReference type="SUPFAM" id="SSF63411">
    <property type="entry name" value="LuxS/MPP-like metallohydrolase"/>
    <property type="match status" value="4"/>
</dbReference>
<dbReference type="InterPro" id="IPR050626">
    <property type="entry name" value="Peptidase_M16"/>
</dbReference>
<keyword evidence="5" id="KW-0482">Metalloprotease</keyword>
<reference evidence="8 9" key="1">
    <citation type="submission" date="2019-03" db="EMBL/GenBank/DDBJ databases">
        <title>Genomic Encyclopedia of Type Strains, Phase III (KMG-III): the genomes of soil and plant-associated and newly described type strains.</title>
        <authorList>
            <person name="Whitman W."/>
        </authorList>
    </citation>
    <scope>NUCLEOTIDE SEQUENCE [LARGE SCALE GENOMIC DNA]</scope>
    <source>
        <strain evidence="8 9">CECT 8976</strain>
    </source>
</reference>
<dbReference type="InterPro" id="IPR011249">
    <property type="entry name" value="Metalloenz_LuxS/M16"/>
</dbReference>
<dbReference type="PANTHER" id="PTHR43690">
    <property type="entry name" value="NARDILYSIN"/>
    <property type="match status" value="1"/>
</dbReference>
<sequence length="869" mass="96028">MSKMAISSINKLPPGIQYVRTLSGFNEYRLDNGLQILLGVDATTPAPVQIDLVYQVGSKHENYGETGMAHVLEHMVFKQADCDTCSALQKLKQRALSYNAETYFDYTLYNAVFVSDGTLADNLAWFMGWLAGMMNQQSFLAQHRLDLEKVVVRNEYEINEDEDDKALRDECLAAMFKWHNYGNAIIGAPSDVAHSDAELLAAFYRRHYRPDNASLIVSGQIDPSVLLEGIVAHFSPIQCPARPLPAPVTVEPQQQGEREVTLRRVGEAPVLLLGYRGPAFAHPDTAALWLLAKIFQARLTMRRDALQSIVVMDSNAIGILPAADFNILECKLTLHSHAELPKARAAMLALFEAGERLSQAELDAVRQGLSRSDHAAEEGHEDIILGVQCGDWRLAVWHGRRLLALSLAEVQTAADILLQPANRTLGMLVPVDQAPVAWQPAPAIDLDALLAAPQGLAQGVAPAAGIVFDELEAGALRHTLDNGAQVAWFARPGYGSAKAFCRFTLSDAQSGQQYLLPYLLRQLVRLSAPEFEGGVVADVAFMQLDIAMEAWTPGVLEHDIAVLCRALGRSVKLSADECQHLLTGLDNDLDRYGHLTSAAPYPAGHSLYHPSAGDWQTAIRAADPYRLQQMLQGTLSACRTTLGVVGDIDQGLLRQSLQDGFGDWPAAQPFRPLILDVPQPTAQREEVCTPGKKNARMATFLAVPPFSHADYPALKMASRLLGLRLFVRIREQMGLSYSMASDFYLPAYGAPFSIWSFQVTFAPQNRTRVEQGFDEELACARRDGFDEQELGDVKRYFANRRWYQAWRNRYVPMDGDSDPAGILAIGAQIDDDLRHYDRLAALTLDEVNAALRRYLNPASKHRRLTGDFA</sequence>
<keyword evidence="9" id="KW-1185">Reference proteome</keyword>
<name>A0A4R7AZM7_9NEIS</name>
<dbReference type="Gene3D" id="3.30.830.10">
    <property type="entry name" value="Metalloenzyme, LuxS/M16 peptidase-like"/>
    <property type="match status" value="3"/>
</dbReference>
<dbReference type="InterPro" id="IPR011765">
    <property type="entry name" value="Pept_M16_N"/>
</dbReference>
<dbReference type="PANTHER" id="PTHR43690:SF17">
    <property type="entry name" value="PROTEIN YHJJ"/>
    <property type="match status" value="1"/>
</dbReference>